<reference evidence="5 6" key="1">
    <citation type="submission" date="2024-09" db="EMBL/GenBank/DDBJ databases">
        <authorList>
            <person name="Sun Q."/>
            <person name="Mori K."/>
        </authorList>
    </citation>
    <scope>NUCLEOTIDE SEQUENCE [LARGE SCALE GENOMIC DNA]</scope>
    <source>
        <strain evidence="5 6">NCAIM B.02621</strain>
    </source>
</reference>
<evidence type="ECO:0000256" key="3">
    <source>
        <dbReference type="ARBA" id="ARBA00023143"/>
    </source>
</evidence>
<protein>
    <submittedName>
        <fullName evidence="5">Flagellin</fullName>
    </submittedName>
</protein>
<sequence>MSRVSTYGNYQSALLDLMAAQQRQLEANQRVSSQKVATNLEGFGRGAETLTALKSAEARVQGFIDTAEATAARLTAQDLAMERIGDGVLGAREAIANALASGRLEGLMQEMQTYFQITQDGLNSKHQGRYLFSGGSVNTAPVNTATLSDLTVVPAAADAFDNDTLRTQSRLDEGTAIQTNFLADELGLESFEIFRDIQAYHEATPLTGQTDATVETFLKDVMSRLDAAYEGLTNHAARNGGIQNRVDQILKGQQDQLDALNELVGKRTDADMAKAITDLEAAQIAIQASAQVISGLRDTSLLNFLR</sequence>
<dbReference type="InterPro" id="IPR001492">
    <property type="entry name" value="Flagellin"/>
</dbReference>
<dbReference type="PANTHER" id="PTHR42792:SF2">
    <property type="entry name" value="FLAGELLIN"/>
    <property type="match status" value="1"/>
</dbReference>
<accession>A0ABV6R0D5</accession>
<keyword evidence="6" id="KW-1185">Reference proteome</keyword>
<evidence type="ECO:0000256" key="2">
    <source>
        <dbReference type="ARBA" id="ARBA00005709"/>
    </source>
</evidence>
<gene>
    <name evidence="5" type="ORF">ACFFGE_04225</name>
</gene>
<dbReference type="SUPFAM" id="SSF64518">
    <property type="entry name" value="Phase 1 flagellin"/>
    <property type="match status" value="1"/>
</dbReference>
<comment type="subcellular location">
    <subcellularLocation>
        <location evidence="1">Bacterial flagellum</location>
    </subcellularLocation>
</comment>
<comment type="similarity">
    <text evidence="2">Belongs to the bacterial flagellin family.</text>
</comment>
<dbReference type="Gene3D" id="1.20.1330.10">
    <property type="entry name" value="f41 fragment of flagellin, N-terminal domain"/>
    <property type="match status" value="1"/>
</dbReference>
<evidence type="ECO:0000256" key="1">
    <source>
        <dbReference type="ARBA" id="ARBA00004365"/>
    </source>
</evidence>
<organism evidence="5 6">
    <name type="scientific">Brevundimonas balnearis</name>
    <dbReference type="NCBI Taxonomy" id="1572858"/>
    <lineage>
        <taxon>Bacteria</taxon>
        <taxon>Pseudomonadati</taxon>
        <taxon>Pseudomonadota</taxon>
        <taxon>Alphaproteobacteria</taxon>
        <taxon>Caulobacterales</taxon>
        <taxon>Caulobacteraceae</taxon>
        <taxon>Brevundimonas</taxon>
    </lineage>
</organism>
<comment type="caution">
    <text evidence="5">The sequence shown here is derived from an EMBL/GenBank/DDBJ whole genome shotgun (WGS) entry which is preliminary data.</text>
</comment>
<name>A0ABV6R0D5_9CAUL</name>
<dbReference type="Proteomes" id="UP001589906">
    <property type="component" value="Unassembled WGS sequence"/>
</dbReference>
<dbReference type="Pfam" id="PF00700">
    <property type="entry name" value="Flagellin_C"/>
    <property type="match status" value="1"/>
</dbReference>
<evidence type="ECO:0000313" key="6">
    <source>
        <dbReference type="Proteomes" id="UP001589906"/>
    </source>
</evidence>
<keyword evidence="5" id="KW-0282">Flagellum</keyword>
<keyword evidence="5" id="KW-0969">Cilium</keyword>
<dbReference type="PANTHER" id="PTHR42792">
    <property type="entry name" value="FLAGELLIN"/>
    <property type="match status" value="1"/>
</dbReference>
<keyword evidence="3" id="KW-0975">Bacterial flagellum</keyword>
<keyword evidence="5" id="KW-0966">Cell projection</keyword>
<feature type="domain" description="Flagellin C-terminal" evidence="4">
    <location>
        <begin position="224"/>
        <end position="305"/>
    </location>
</feature>
<dbReference type="EMBL" id="JBHLSW010000003">
    <property type="protein sequence ID" value="MFC0633085.1"/>
    <property type="molecule type" value="Genomic_DNA"/>
</dbReference>
<evidence type="ECO:0000313" key="5">
    <source>
        <dbReference type="EMBL" id="MFC0633085.1"/>
    </source>
</evidence>
<proteinExistence type="inferred from homology"/>
<dbReference type="RefSeq" id="WP_376834603.1">
    <property type="nucleotide sequence ID" value="NZ_JBHLSW010000003.1"/>
</dbReference>
<evidence type="ECO:0000259" key="4">
    <source>
        <dbReference type="Pfam" id="PF00700"/>
    </source>
</evidence>
<dbReference type="InterPro" id="IPR046358">
    <property type="entry name" value="Flagellin_C"/>
</dbReference>